<feature type="transmembrane region" description="Helical" evidence="1">
    <location>
        <begin position="53"/>
        <end position="72"/>
    </location>
</feature>
<dbReference type="AlphaFoldDB" id="A0A6G1JIL4"/>
<protein>
    <recommendedName>
        <fullName evidence="4">MFS general substrate transporter</fullName>
    </recommendedName>
</protein>
<dbReference type="OrthoDB" id="268400at2759"/>
<keyword evidence="1" id="KW-1133">Transmembrane helix</keyword>
<sequence>MGVLTFGLVIAGGKSWAGAAVGYAMEEFGAMAASNIAITYAVDVYRPIAGETIAIVFAIHNVIACLISTYITQWFQSQALRRAYGELVAALYIELWAYGEHYAYVLGYFETKCELMLDEEFVKKTHKDE</sequence>
<keyword evidence="3" id="KW-1185">Reference proteome</keyword>
<gene>
    <name evidence="2" type="ORF">K458DRAFT_383124</name>
</gene>
<evidence type="ECO:0000313" key="3">
    <source>
        <dbReference type="Proteomes" id="UP000799291"/>
    </source>
</evidence>
<accession>A0A6G1JIL4</accession>
<dbReference type="EMBL" id="MU005571">
    <property type="protein sequence ID" value="KAF2689993.1"/>
    <property type="molecule type" value="Genomic_DNA"/>
</dbReference>
<dbReference type="Proteomes" id="UP000799291">
    <property type="component" value="Unassembled WGS sequence"/>
</dbReference>
<evidence type="ECO:0008006" key="4">
    <source>
        <dbReference type="Google" id="ProtNLM"/>
    </source>
</evidence>
<keyword evidence="1" id="KW-0812">Transmembrane</keyword>
<keyword evidence="1" id="KW-0472">Membrane</keyword>
<reference evidence="2" key="1">
    <citation type="journal article" date="2020" name="Stud. Mycol.">
        <title>101 Dothideomycetes genomes: a test case for predicting lifestyles and emergence of pathogens.</title>
        <authorList>
            <person name="Haridas S."/>
            <person name="Albert R."/>
            <person name="Binder M."/>
            <person name="Bloem J."/>
            <person name="Labutti K."/>
            <person name="Salamov A."/>
            <person name="Andreopoulos B."/>
            <person name="Baker S."/>
            <person name="Barry K."/>
            <person name="Bills G."/>
            <person name="Bluhm B."/>
            <person name="Cannon C."/>
            <person name="Castanera R."/>
            <person name="Culley D."/>
            <person name="Daum C."/>
            <person name="Ezra D."/>
            <person name="Gonzalez J."/>
            <person name="Henrissat B."/>
            <person name="Kuo A."/>
            <person name="Liang C."/>
            <person name="Lipzen A."/>
            <person name="Lutzoni F."/>
            <person name="Magnuson J."/>
            <person name="Mondo S."/>
            <person name="Nolan M."/>
            <person name="Ohm R."/>
            <person name="Pangilinan J."/>
            <person name="Park H.-J."/>
            <person name="Ramirez L."/>
            <person name="Alfaro M."/>
            <person name="Sun H."/>
            <person name="Tritt A."/>
            <person name="Yoshinaga Y."/>
            <person name="Zwiers L.-H."/>
            <person name="Turgeon B."/>
            <person name="Goodwin S."/>
            <person name="Spatafora J."/>
            <person name="Crous P."/>
            <person name="Grigoriev I."/>
        </authorList>
    </citation>
    <scope>NUCLEOTIDE SEQUENCE</scope>
    <source>
        <strain evidence="2">CBS 122367</strain>
    </source>
</reference>
<evidence type="ECO:0000256" key="1">
    <source>
        <dbReference type="SAM" id="Phobius"/>
    </source>
</evidence>
<proteinExistence type="predicted"/>
<evidence type="ECO:0000313" key="2">
    <source>
        <dbReference type="EMBL" id="KAF2689993.1"/>
    </source>
</evidence>
<name>A0A6G1JIL4_9PLEO</name>
<organism evidence="2 3">
    <name type="scientific">Lentithecium fluviatile CBS 122367</name>
    <dbReference type="NCBI Taxonomy" id="1168545"/>
    <lineage>
        <taxon>Eukaryota</taxon>
        <taxon>Fungi</taxon>
        <taxon>Dikarya</taxon>
        <taxon>Ascomycota</taxon>
        <taxon>Pezizomycotina</taxon>
        <taxon>Dothideomycetes</taxon>
        <taxon>Pleosporomycetidae</taxon>
        <taxon>Pleosporales</taxon>
        <taxon>Massarineae</taxon>
        <taxon>Lentitheciaceae</taxon>
        <taxon>Lentithecium</taxon>
    </lineage>
</organism>